<evidence type="ECO:0000313" key="1">
    <source>
        <dbReference type="EMBL" id="OGZ72618.1"/>
    </source>
</evidence>
<comment type="caution">
    <text evidence="1">The sequence shown here is derived from an EMBL/GenBank/DDBJ whole genome shotgun (WGS) entry which is preliminary data.</text>
</comment>
<name>A0A1G2IEL1_9BACT</name>
<accession>A0A1G2IEL1</accession>
<proteinExistence type="predicted"/>
<evidence type="ECO:0000313" key="2">
    <source>
        <dbReference type="Proteomes" id="UP000176774"/>
    </source>
</evidence>
<organism evidence="1 2">
    <name type="scientific">Candidatus Staskawiczbacteria bacterium RIFCSPLOWO2_01_FULL_38_12b</name>
    <dbReference type="NCBI Taxonomy" id="1802214"/>
    <lineage>
        <taxon>Bacteria</taxon>
        <taxon>Candidatus Staskawicziibacteriota</taxon>
    </lineage>
</organism>
<dbReference type="EMBL" id="MHPA01000023">
    <property type="protein sequence ID" value="OGZ72618.1"/>
    <property type="molecule type" value="Genomic_DNA"/>
</dbReference>
<sequence length="64" mass="7517">MPFYLLILKESWAINLYGKNPMIAKKVIISKISFSHPKKFYQISIPKFEKNTSKAFRNSQIILI</sequence>
<protein>
    <submittedName>
        <fullName evidence="1">Uncharacterized protein</fullName>
    </submittedName>
</protein>
<gene>
    <name evidence="1" type="ORF">A2908_04530</name>
</gene>
<dbReference type="AlphaFoldDB" id="A0A1G2IEL1"/>
<dbReference type="Proteomes" id="UP000176774">
    <property type="component" value="Unassembled WGS sequence"/>
</dbReference>
<reference evidence="1 2" key="1">
    <citation type="journal article" date="2016" name="Nat. Commun.">
        <title>Thousands of microbial genomes shed light on interconnected biogeochemical processes in an aquifer system.</title>
        <authorList>
            <person name="Anantharaman K."/>
            <person name="Brown C.T."/>
            <person name="Hug L.A."/>
            <person name="Sharon I."/>
            <person name="Castelle C.J."/>
            <person name="Probst A.J."/>
            <person name="Thomas B.C."/>
            <person name="Singh A."/>
            <person name="Wilkins M.J."/>
            <person name="Karaoz U."/>
            <person name="Brodie E.L."/>
            <person name="Williams K.H."/>
            <person name="Hubbard S.S."/>
            <person name="Banfield J.F."/>
        </authorList>
    </citation>
    <scope>NUCLEOTIDE SEQUENCE [LARGE SCALE GENOMIC DNA]</scope>
</reference>